<evidence type="ECO:0000313" key="3">
    <source>
        <dbReference type="Proteomes" id="UP001642540"/>
    </source>
</evidence>
<evidence type="ECO:0000256" key="1">
    <source>
        <dbReference type="SAM" id="Phobius"/>
    </source>
</evidence>
<keyword evidence="1" id="KW-1133">Transmembrane helix</keyword>
<feature type="transmembrane region" description="Helical" evidence="1">
    <location>
        <begin position="343"/>
        <end position="369"/>
    </location>
</feature>
<evidence type="ECO:0000313" key="2">
    <source>
        <dbReference type="EMBL" id="CAL8089731.1"/>
    </source>
</evidence>
<dbReference type="EMBL" id="CAXLJM020000023">
    <property type="protein sequence ID" value="CAL8089731.1"/>
    <property type="molecule type" value="Genomic_DNA"/>
</dbReference>
<accession>A0ABP1Q577</accession>
<name>A0ABP1Q577_9HEXA</name>
<feature type="transmembrane region" description="Helical" evidence="1">
    <location>
        <begin position="425"/>
        <end position="441"/>
    </location>
</feature>
<feature type="transmembrane region" description="Helical" evidence="1">
    <location>
        <begin position="314"/>
        <end position="331"/>
    </location>
</feature>
<sequence>MSERKVLKMLKAQAVSFISFPIFWMFSAAQVPDFTSQLPLLQSNRDIPQWSATFGALNSCDFVLSCIYQQVLNKVGCSDCSFAITISNEHTERHFSCITQSAFKFDMPVTISNVPKIKVKVLASLYELRYSKFCRIVLGDYSQYLMLPSSHKTFSELEVFRSYHILWKPTPTFEKNTKSTLIIQRLRYILILSSKETQASIPEKTKLCNARDCFKFLSIKINWNLQPLKMTIDPGASFVLTYYKQTKMWINYLLAAFHSTSLLLNSTIDPVIIYKLPQSNVLVNGTWDPYIEPLVKRKAHFSSIREPHFDSDKYVYYTVPSFFDTMIFLAAAPRDLGSSAAIFTSDIVLLSVIVAALALTTLGAYFVLLLESLLVTNFEDDLSFNYKEMLKLLINTFLDTMKGVFEQPIKKYGRRTLKLLRPHGILLVMWLYSMMVLSSTYKSNFVSSIVSPQLEFVPSTFEDLVASSYKMRGIFFPGNNELRFASIKNDVNDGVLERVKNCDDFLDPKVKSNRKINPDCKCLI</sequence>
<proteinExistence type="predicted"/>
<dbReference type="Proteomes" id="UP001642540">
    <property type="component" value="Unassembled WGS sequence"/>
</dbReference>
<comment type="caution">
    <text evidence="2">The sequence shown here is derived from an EMBL/GenBank/DDBJ whole genome shotgun (WGS) entry which is preliminary data.</text>
</comment>
<organism evidence="2 3">
    <name type="scientific">Orchesella dallaii</name>
    <dbReference type="NCBI Taxonomy" id="48710"/>
    <lineage>
        <taxon>Eukaryota</taxon>
        <taxon>Metazoa</taxon>
        <taxon>Ecdysozoa</taxon>
        <taxon>Arthropoda</taxon>
        <taxon>Hexapoda</taxon>
        <taxon>Collembola</taxon>
        <taxon>Entomobryomorpha</taxon>
        <taxon>Entomobryoidea</taxon>
        <taxon>Orchesellidae</taxon>
        <taxon>Orchesellinae</taxon>
        <taxon>Orchesella</taxon>
    </lineage>
</organism>
<keyword evidence="1" id="KW-0812">Transmembrane</keyword>
<protein>
    <submittedName>
        <fullName evidence="2">Uncharacterized protein</fullName>
    </submittedName>
</protein>
<keyword evidence="1" id="KW-0472">Membrane</keyword>
<reference evidence="2 3" key="1">
    <citation type="submission" date="2024-08" db="EMBL/GenBank/DDBJ databases">
        <authorList>
            <person name="Cucini C."/>
            <person name="Frati F."/>
        </authorList>
    </citation>
    <scope>NUCLEOTIDE SEQUENCE [LARGE SCALE GENOMIC DNA]</scope>
</reference>
<keyword evidence="3" id="KW-1185">Reference proteome</keyword>
<gene>
    <name evidence="2" type="ORF">ODALV1_LOCUS7458</name>
</gene>